<evidence type="ECO:0000313" key="2">
    <source>
        <dbReference type="EMBL" id="CAB4194607.1"/>
    </source>
</evidence>
<feature type="region of interest" description="Disordered" evidence="1">
    <location>
        <begin position="44"/>
        <end position="68"/>
    </location>
</feature>
<reference evidence="2" key="1">
    <citation type="submission" date="2020-05" db="EMBL/GenBank/DDBJ databases">
        <authorList>
            <person name="Chiriac C."/>
            <person name="Salcher M."/>
            <person name="Ghai R."/>
            <person name="Kavagutti S V."/>
        </authorList>
    </citation>
    <scope>NUCLEOTIDE SEQUENCE</scope>
</reference>
<feature type="compositionally biased region" description="Basic and acidic residues" evidence="1">
    <location>
        <begin position="46"/>
        <end position="60"/>
    </location>
</feature>
<evidence type="ECO:0000256" key="1">
    <source>
        <dbReference type="SAM" id="MobiDB-lite"/>
    </source>
</evidence>
<proteinExistence type="predicted"/>
<sequence>MEHNNPSNSIPNDKDNTNMRIIVLLEKILLELLKQEYPSTHLITKPPKEIGKNWNDRHPDYYSQKSKPDPTMQEIVAMIKRRFTSTCTCLGCPDGKAQENLVDKIILAITNMKNEKGYGYDKFTSHR</sequence>
<accession>A0A6J5RK78</accession>
<protein>
    <submittedName>
        <fullName evidence="2">Uncharacterized protein</fullName>
    </submittedName>
</protein>
<organism evidence="2">
    <name type="scientific">uncultured Caudovirales phage</name>
    <dbReference type="NCBI Taxonomy" id="2100421"/>
    <lineage>
        <taxon>Viruses</taxon>
        <taxon>Duplodnaviria</taxon>
        <taxon>Heunggongvirae</taxon>
        <taxon>Uroviricota</taxon>
        <taxon>Caudoviricetes</taxon>
        <taxon>Peduoviridae</taxon>
        <taxon>Maltschvirus</taxon>
        <taxon>Maltschvirus maltsch</taxon>
    </lineage>
</organism>
<name>A0A6J5RK78_9CAUD</name>
<gene>
    <name evidence="2" type="ORF">UFOVP1264_62</name>
</gene>
<dbReference type="EMBL" id="LR797213">
    <property type="protein sequence ID" value="CAB4194607.1"/>
    <property type="molecule type" value="Genomic_DNA"/>
</dbReference>